<dbReference type="STRING" id="871741.SAMN05192570_2026"/>
<evidence type="ECO:0000313" key="1">
    <source>
        <dbReference type="EMBL" id="SFS69972.1"/>
    </source>
</evidence>
<evidence type="ECO:0000313" key="2">
    <source>
        <dbReference type="Proteomes" id="UP000198788"/>
    </source>
</evidence>
<gene>
    <name evidence="1" type="ORF">SAMN05192570_2026</name>
</gene>
<sequence>MLAANPQNWSDEDVDVVMSRTQTTIGGPETFKWILPAFLDRCLANPERGWMTDSNDLVSKLDYAHFDNWPADQQRAALAMLNNWANAWSRLHAGDITDSADDDAVLRNWLKARSI</sequence>
<keyword evidence="2" id="KW-1185">Reference proteome</keyword>
<dbReference type="EMBL" id="FOZV01000004">
    <property type="protein sequence ID" value="SFS69972.1"/>
    <property type="molecule type" value="Genomic_DNA"/>
</dbReference>
<dbReference type="Proteomes" id="UP000198788">
    <property type="component" value="Unassembled WGS sequence"/>
</dbReference>
<proteinExistence type="predicted"/>
<reference evidence="2" key="1">
    <citation type="submission" date="2016-10" db="EMBL/GenBank/DDBJ databases">
        <authorList>
            <person name="Varghese N."/>
            <person name="Submissions S."/>
        </authorList>
    </citation>
    <scope>NUCLEOTIDE SEQUENCE [LARGE SCALE GENOMIC DNA]</scope>
    <source>
        <strain evidence="2">CGMCC 1.10683</strain>
    </source>
</reference>
<accession>A0A1I6RZ57</accession>
<dbReference type="AlphaFoldDB" id="A0A1I6RZ57"/>
<name>A0A1I6RZ57_9CAUL</name>
<protein>
    <submittedName>
        <fullName evidence="1">Uncharacterized protein</fullName>
    </submittedName>
</protein>
<organism evidence="1 2">
    <name type="scientific">Brevundimonas viscosa</name>
    <dbReference type="NCBI Taxonomy" id="871741"/>
    <lineage>
        <taxon>Bacteria</taxon>
        <taxon>Pseudomonadati</taxon>
        <taxon>Pseudomonadota</taxon>
        <taxon>Alphaproteobacteria</taxon>
        <taxon>Caulobacterales</taxon>
        <taxon>Caulobacteraceae</taxon>
        <taxon>Brevundimonas</taxon>
    </lineage>
</organism>